<evidence type="ECO:0000256" key="1">
    <source>
        <dbReference type="ARBA" id="ARBA00022723"/>
    </source>
</evidence>
<dbReference type="GO" id="GO:0016787">
    <property type="term" value="F:hydrolase activity"/>
    <property type="evidence" value="ECO:0007669"/>
    <property type="project" value="UniProtKB-KW"/>
</dbReference>
<dbReference type="SUPFAM" id="SSF55920">
    <property type="entry name" value="Creatinase/aminopeptidase"/>
    <property type="match status" value="1"/>
</dbReference>
<evidence type="ECO:0000313" key="5">
    <source>
        <dbReference type="EMBL" id="OGC39108.1"/>
    </source>
</evidence>
<keyword evidence="2" id="KW-0378">Hydrolase</keyword>
<keyword evidence="1 3" id="KW-0479">Metal-binding</keyword>
<dbReference type="PANTHER" id="PTHR46112:SF2">
    <property type="entry name" value="XAA-PRO AMINOPEPTIDASE P-RELATED"/>
    <property type="match status" value="1"/>
</dbReference>
<dbReference type="PANTHER" id="PTHR46112">
    <property type="entry name" value="AMINOPEPTIDASE"/>
    <property type="match status" value="1"/>
</dbReference>
<dbReference type="InterPro" id="IPR036005">
    <property type="entry name" value="Creatinase/aminopeptidase-like"/>
</dbReference>
<feature type="domain" description="Peptidase M24" evidence="4">
    <location>
        <begin position="34"/>
        <end position="222"/>
    </location>
</feature>
<proteinExistence type="inferred from homology"/>
<evidence type="ECO:0000256" key="2">
    <source>
        <dbReference type="ARBA" id="ARBA00022801"/>
    </source>
</evidence>
<protein>
    <recommendedName>
        <fullName evidence="4">Peptidase M24 domain-containing protein</fullName>
    </recommendedName>
</protein>
<dbReference type="EMBL" id="MEUM01000151">
    <property type="protein sequence ID" value="OGC39108.1"/>
    <property type="molecule type" value="Genomic_DNA"/>
</dbReference>
<sequence length="241" mass="27551">MVKAFNGMVEMVRKYKVRKNMIMKDQLTPLRIGDLRKYLEFTLFEQGFLNTSGMIIAQGRDAGVPHNSGNDREAVKVGETIVFDIFPQQKGAGYYFDFTRTICFGYAQKKYHEIFRLVKQAQDIAFDQIRIGHLNVEIERSVCKFFENNGHPTPLSTPKTQTGYCHSLGHGLGLNIHESPTFGLYKTNKDRITPGHIFTVEPGLYYPENGFGIRLEDVVYIDPKGKPVNMTNYPRQLVVDM</sequence>
<dbReference type="InterPro" id="IPR001131">
    <property type="entry name" value="Peptidase_M24B_aminopep-P_CS"/>
</dbReference>
<gene>
    <name evidence="5" type="ORF">A2Y85_04515</name>
</gene>
<organism evidence="5 6">
    <name type="scientific">candidate division WOR-3 bacterium RBG_13_43_14</name>
    <dbReference type="NCBI Taxonomy" id="1802590"/>
    <lineage>
        <taxon>Bacteria</taxon>
        <taxon>Bacteria division WOR-3</taxon>
    </lineage>
</organism>
<name>A0A1F4U2A8_UNCW3</name>
<reference evidence="5 6" key="1">
    <citation type="journal article" date="2016" name="Nat. Commun.">
        <title>Thousands of microbial genomes shed light on interconnected biogeochemical processes in an aquifer system.</title>
        <authorList>
            <person name="Anantharaman K."/>
            <person name="Brown C.T."/>
            <person name="Hug L.A."/>
            <person name="Sharon I."/>
            <person name="Castelle C.J."/>
            <person name="Probst A.J."/>
            <person name="Thomas B.C."/>
            <person name="Singh A."/>
            <person name="Wilkins M.J."/>
            <person name="Karaoz U."/>
            <person name="Brodie E.L."/>
            <person name="Williams K.H."/>
            <person name="Hubbard S.S."/>
            <person name="Banfield J.F."/>
        </authorList>
    </citation>
    <scope>NUCLEOTIDE SEQUENCE [LARGE SCALE GENOMIC DNA]</scope>
</reference>
<accession>A0A1F4U2A8</accession>
<dbReference type="InterPro" id="IPR000994">
    <property type="entry name" value="Pept_M24"/>
</dbReference>
<dbReference type="Pfam" id="PF00557">
    <property type="entry name" value="Peptidase_M24"/>
    <property type="match status" value="1"/>
</dbReference>
<dbReference type="Proteomes" id="UP000177025">
    <property type="component" value="Unassembled WGS sequence"/>
</dbReference>
<dbReference type="AlphaFoldDB" id="A0A1F4U2A8"/>
<dbReference type="Gene3D" id="3.90.230.10">
    <property type="entry name" value="Creatinase/methionine aminopeptidase superfamily"/>
    <property type="match status" value="1"/>
</dbReference>
<evidence type="ECO:0000313" key="6">
    <source>
        <dbReference type="Proteomes" id="UP000177025"/>
    </source>
</evidence>
<evidence type="ECO:0000256" key="3">
    <source>
        <dbReference type="RuleBase" id="RU000590"/>
    </source>
</evidence>
<comment type="caution">
    <text evidence="5">The sequence shown here is derived from an EMBL/GenBank/DDBJ whole genome shotgun (WGS) entry which is preliminary data.</text>
</comment>
<dbReference type="PROSITE" id="PS00491">
    <property type="entry name" value="PROLINE_PEPTIDASE"/>
    <property type="match status" value="1"/>
</dbReference>
<dbReference type="GO" id="GO:0046872">
    <property type="term" value="F:metal ion binding"/>
    <property type="evidence" value="ECO:0007669"/>
    <property type="project" value="UniProtKB-KW"/>
</dbReference>
<dbReference type="InterPro" id="IPR050659">
    <property type="entry name" value="Peptidase_M24B"/>
</dbReference>
<evidence type="ECO:0000259" key="4">
    <source>
        <dbReference type="Pfam" id="PF00557"/>
    </source>
</evidence>
<comment type="similarity">
    <text evidence="3">Belongs to the peptidase M24B family.</text>
</comment>